<dbReference type="STRING" id="651661.SAMN05660293_00387"/>
<proteinExistence type="predicted"/>
<dbReference type="OrthoDB" id="972285at2"/>
<organism evidence="1 2">
    <name type="scientific">Dyadobacter psychrophilus</name>
    <dbReference type="NCBI Taxonomy" id="651661"/>
    <lineage>
        <taxon>Bacteria</taxon>
        <taxon>Pseudomonadati</taxon>
        <taxon>Bacteroidota</taxon>
        <taxon>Cytophagia</taxon>
        <taxon>Cytophagales</taxon>
        <taxon>Spirosomataceae</taxon>
        <taxon>Dyadobacter</taxon>
    </lineage>
</organism>
<reference evidence="2" key="1">
    <citation type="submission" date="2017-02" db="EMBL/GenBank/DDBJ databases">
        <authorList>
            <person name="Varghese N."/>
            <person name="Submissions S."/>
        </authorList>
    </citation>
    <scope>NUCLEOTIDE SEQUENCE [LARGE SCALE GENOMIC DNA]</scope>
    <source>
        <strain evidence="2">DSM 22270</strain>
    </source>
</reference>
<protein>
    <submittedName>
        <fullName evidence="1">Por secretion system C-terminal sorting domain-containing protein</fullName>
    </submittedName>
</protein>
<name>A0A1T5BJM9_9BACT</name>
<dbReference type="Proteomes" id="UP000190897">
    <property type="component" value="Unassembled WGS sequence"/>
</dbReference>
<evidence type="ECO:0000313" key="1">
    <source>
        <dbReference type="EMBL" id="SKB47210.1"/>
    </source>
</evidence>
<gene>
    <name evidence="1" type="ORF">SAMN05660293_00387</name>
</gene>
<dbReference type="InterPro" id="IPR026444">
    <property type="entry name" value="Secre_tail"/>
</dbReference>
<evidence type="ECO:0000313" key="2">
    <source>
        <dbReference type="Proteomes" id="UP000190897"/>
    </source>
</evidence>
<keyword evidence="2" id="KW-1185">Reference proteome</keyword>
<sequence length="1690" mass="176420">MTKSELMKQNLLTTDSSDIRKLRISLLILTLLLLTITRVWAQTTWNGSVSSDWDNAENWSGGVPDTNSDVVIAASATAPVMGGNAVRRAKSVLIKPDAKLTIGAGAILIVSGSYEYTTTFTFRAALNNLGNVVNEGGLQLGTVLFPIPEYAVVNQGTFDNKSGARIHIDALKDTGIYNTATGTFNNEAGIFIGAEIAVGVHGIWNEHIFNNKQSGNIEINRSRLRGIVNYENTETGLRGTFTNEGMIRIGALENVGDAGIENMGDFTNEVGGNIAIDRAISGIYQTASGDFYNKGKMVVGTSDPGRSLEKAIKNQGDFFNVSCAELSIFSALDNNRTFSNSGLLYIQSQRAHPFTTSMQNSGILAYSASSQTIRAILNSGIIVSSNTIPACGGAVNLLTLGSTEGFFTEGVYTDAEATISAGTYHAGSNSFEPSESIGAGVHTLYVKIRSALGCTVVVPWQLTVPDGIIRVIISEPTVVQPSQVLPTGTITINTEGSGELEYSVNDGSSWSDGPTFTGLPDGDYQIKIRSKTTTTCEVVYANNPVKLRLEVVVDETDIWTGAVSSDWANGENWRDKSVPAASNAVIIPLVANLPVISGSTTAVALAVKVDASAILTIENEASLTLYGSLPYQSLASGAETFSFTAALNNLGTVTNNGILSIGSQSGAGIFGIVNQGSLTNNAGGNIHVDRSEDTGIFNANGTFRNEASITIGSLGNVGNHGIWNDATFINQGAGHIKIDRSVLRALMNNADPLKSISATFNNAAAITIGDNFSVGATGIENLANFHNSGSAEIKIQRSTGSGLYNASGDFINDAKIFIGVTPGAGSNGLANWANFTNNATGSIHIDQVGKFGLYNAAGTLNNEGDIIIGEATSGGDTGIENHAVLNNSSNGEIHINHTLSAAIHHLSGSFTNEGAIYMGGIGTIGTHGLWTETNFNNSATGKIHIDKTKAYGGLSLNHIDGLFTNSGEIRLGANGTSGSTTIFISGNATFNNNTGALLTADRSSAVSVEVKGFFNNAGRLQIGSLANVGNYGLYITGTFTNNTGTDGSRGEVEISNSEVCALYLTNTLVNNADIHIGVAATVGTSGMESRGVVRNNAGGNIQIDRSTVVGLTHATGTFENAGTLSIGGNEAVGPSGFINKATFRNLSGGTVSVDRTFRMALRNDADFSNAGNVSIGAISTVGQVGLETNSTFDNLTGGHVRIDNAADIALSNALGTFTNEGNITIGAATAVGRYGLVNRAAFNNNAGHIRIDRSTDTGLYASGGTFTNKAKITIGGSEDVGVHGIFNEAAFINSEEASIHIDRTTAAGLRNFAGTFANTAVIAIGANASVGTYGIRNQSAFENGAGGNIAVDNADEGILVENNTFTNAGNVTIGGITAVPTLISKQATGNFSNDNDGVLKGTGQIAASSFTHAGGTLSPGYSPGKITFLGNQDFSNSTMLIEINGRGAAGVDYDQIAVLGNARLGGTLKVIVNYTPMDGDEIVILNATSISGEFSVVTGISRWRIDNSSGNMLKLIYDSTLPVNLAEFNAKAAGNGVRLSWRTATETDNAGFYIERSVNGFSWQDIGFVAGNGTTKKTNDYLFGDENPFPGTNYYRLRQTDFDGSIAHSRVKAVTINLADTDLYVWADTGRTAYVVSKDAIEQVTVINLSGRLVASSASSSVDLAHVPPGILVINVKTKNGLVTRKLLLP</sequence>
<dbReference type="NCBIfam" id="TIGR04183">
    <property type="entry name" value="Por_Secre_tail"/>
    <property type="match status" value="1"/>
</dbReference>
<dbReference type="EMBL" id="FUZA01000001">
    <property type="protein sequence ID" value="SKB47210.1"/>
    <property type="molecule type" value="Genomic_DNA"/>
</dbReference>
<accession>A0A1T5BJM9</accession>